<evidence type="ECO:0000256" key="5">
    <source>
        <dbReference type="ARBA" id="ARBA00023098"/>
    </source>
</evidence>
<keyword evidence="3" id="KW-0752">Steroid biosynthesis</keyword>
<dbReference type="InterPro" id="IPR036291">
    <property type="entry name" value="NAD(P)-bd_dom_sf"/>
</dbReference>
<dbReference type="GO" id="GO:0005789">
    <property type="term" value="C:endoplasmic reticulum membrane"/>
    <property type="evidence" value="ECO:0007669"/>
    <property type="project" value="TreeGrafter"/>
</dbReference>
<dbReference type="Pfam" id="PF00106">
    <property type="entry name" value="adh_short"/>
    <property type="match status" value="1"/>
</dbReference>
<comment type="caution">
    <text evidence="9">The sequence shown here is derived from an EMBL/GenBank/DDBJ whole genome shotgun (WGS) entry which is preliminary data.</text>
</comment>
<dbReference type="InterPro" id="IPR051593">
    <property type="entry name" value="Ergosterol_Biosynth_ERG27"/>
</dbReference>
<name>A0A9P5VNI2_9FUNG</name>
<protein>
    <recommendedName>
        <fullName evidence="8">3beta-hydroxysteroid 3-dehydrogenase</fullName>
        <ecNumber evidence="8">1.1.1.270</ecNumber>
    </recommendedName>
</protein>
<comment type="pathway">
    <text evidence="6">Steroid biosynthesis; zymosterol biosynthesis; zymosterol from lanosterol: step 5/6.</text>
</comment>
<comment type="similarity">
    <text evidence="7">Belongs to the short-chain dehydrogenases/reductases (SDR) family. ERG27 subfamily.</text>
</comment>
<proteinExistence type="inferred from homology"/>
<dbReference type="GO" id="GO:0005741">
    <property type="term" value="C:mitochondrial outer membrane"/>
    <property type="evidence" value="ECO:0007669"/>
    <property type="project" value="TreeGrafter"/>
</dbReference>
<keyword evidence="10" id="KW-1185">Reference proteome</keyword>
<dbReference type="GO" id="GO:0000253">
    <property type="term" value="F:3-beta-hydroxysteroid 3-dehydrogenase (NADP+) activity"/>
    <property type="evidence" value="ECO:0007669"/>
    <property type="project" value="UniProtKB-EC"/>
</dbReference>
<feature type="non-terminal residue" evidence="9">
    <location>
        <position position="380"/>
    </location>
</feature>
<keyword evidence="4" id="KW-0560">Oxidoreductase</keyword>
<accession>A0A9P5VNI2</accession>
<evidence type="ECO:0000256" key="8">
    <source>
        <dbReference type="ARBA" id="ARBA00023621"/>
    </source>
</evidence>
<keyword evidence="5" id="KW-0443">Lipid metabolism</keyword>
<sequence>GVGYSIVERLVDESNEPMIIVLACRNKQRAHEALASLETHFNKLLHHQQQPTNTKENHPVKRYHHPELKVELVDVSSVASVTEFNKRIREQYTTIDLLFCNAGVLPSAGIKWSKLMTDLFMRPMDLVIRSDVLVQPKQHLTEDGIGNVLAANVFGHFLMIKGLEDQLSKTEEDPGRVIWTSSMTAEKSSFDPSDWQGLEAAAPYESSKWVTDLLAIRLNEVWASGTSLSRSESLADIAEENGRTITRRVTRSASKVTLDSTSSSKKHIMSISTQPGVVASGIGGLAHWIVMLRIALHYFVRICGEKNQTITGYHAALPNVYVALAPNPRTTLDYYNKYGSQIGRFGKEILKVETIVEYDRGQAEAVVDELEKLRAKVSQE</sequence>
<evidence type="ECO:0000256" key="4">
    <source>
        <dbReference type="ARBA" id="ARBA00023002"/>
    </source>
</evidence>
<dbReference type="EC" id="1.1.1.270" evidence="8"/>
<dbReference type="GO" id="GO:0005811">
    <property type="term" value="C:lipid droplet"/>
    <property type="evidence" value="ECO:0007669"/>
    <property type="project" value="TreeGrafter"/>
</dbReference>
<gene>
    <name evidence="9" type="ORF">BG006_002156</name>
</gene>
<evidence type="ECO:0000256" key="3">
    <source>
        <dbReference type="ARBA" id="ARBA00022955"/>
    </source>
</evidence>
<dbReference type="PANTHER" id="PTHR43647:SF1">
    <property type="entry name" value="3-KETO-STEROID REDUCTASE ERG27"/>
    <property type="match status" value="1"/>
</dbReference>
<dbReference type="EMBL" id="JAAAUY010000148">
    <property type="protein sequence ID" value="KAF9334447.1"/>
    <property type="molecule type" value="Genomic_DNA"/>
</dbReference>
<evidence type="ECO:0000256" key="6">
    <source>
        <dbReference type="ARBA" id="ARBA00023589"/>
    </source>
</evidence>
<dbReference type="SUPFAM" id="SSF51735">
    <property type="entry name" value="NAD(P)-binding Rossmann-fold domains"/>
    <property type="match status" value="1"/>
</dbReference>
<evidence type="ECO:0000313" key="10">
    <source>
        <dbReference type="Proteomes" id="UP000696485"/>
    </source>
</evidence>
<dbReference type="Proteomes" id="UP000696485">
    <property type="component" value="Unassembled WGS sequence"/>
</dbReference>
<evidence type="ECO:0000256" key="1">
    <source>
        <dbReference type="ARBA" id="ARBA00022516"/>
    </source>
</evidence>
<dbReference type="GO" id="GO:0006694">
    <property type="term" value="P:steroid biosynthetic process"/>
    <property type="evidence" value="ECO:0007669"/>
    <property type="project" value="UniProtKB-KW"/>
</dbReference>
<dbReference type="Gene3D" id="3.40.50.720">
    <property type="entry name" value="NAD(P)-binding Rossmann-like Domain"/>
    <property type="match status" value="1"/>
</dbReference>
<dbReference type="PANTHER" id="PTHR43647">
    <property type="entry name" value="DEHYDROGENASE"/>
    <property type="match status" value="1"/>
</dbReference>
<keyword evidence="2" id="KW-0521">NADP</keyword>
<dbReference type="InterPro" id="IPR002347">
    <property type="entry name" value="SDR_fam"/>
</dbReference>
<evidence type="ECO:0000256" key="2">
    <source>
        <dbReference type="ARBA" id="ARBA00022857"/>
    </source>
</evidence>
<dbReference type="AlphaFoldDB" id="A0A9P5VNI2"/>
<reference evidence="9" key="1">
    <citation type="journal article" date="2020" name="Fungal Divers.">
        <title>Resolving the Mortierellaceae phylogeny through synthesis of multi-gene phylogenetics and phylogenomics.</title>
        <authorList>
            <person name="Vandepol N."/>
            <person name="Liber J."/>
            <person name="Desiro A."/>
            <person name="Na H."/>
            <person name="Kennedy M."/>
            <person name="Barry K."/>
            <person name="Grigoriev I.V."/>
            <person name="Miller A.N."/>
            <person name="O'Donnell K."/>
            <person name="Stajich J.E."/>
            <person name="Bonito G."/>
        </authorList>
    </citation>
    <scope>NUCLEOTIDE SEQUENCE</scope>
    <source>
        <strain evidence="9">NVP1</strain>
    </source>
</reference>
<evidence type="ECO:0000313" key="9">
    <source>
        <dbReference type="EMBL" id="KAF9334447.1"/>
    </source>
</evidence>
<evidence type="ECO:0000256" key="7">
    <source>
        <dbReference type="ARBA" id="ARBA00023593"/>
    </source>
</evidence>
<keyword evidence="1" id="KW-0444">Lipid biosynthesis</keyword>
<organism evidence="9 10">
    <name type="scientific">Podila minutissima</name>
    <dbReference type="NCBI Taxonomy" id="64525"/>
    <lineage>
        <taxon>Eukaryota</taxon>
        <taxon>Fungi</taxon>
        <taxon>Fungi incertae sedis</taxon>
        <taxon>Mucoromycota</taxon>
        <taxon>Mortierellomycotina</taxon>
        <taxon>Mortierellomycetes</taxon>
        <taxon>Mortierellales</taxon>
        <taxon>Mortierellaceae</taxon>
        <taxon>Podila</taxon>
    </lineage>
</organism>